<organism evidence="1 2">
    <name type="scientific">Paralvinella palmiformis</name>
    <dbReference type="NCBI Taxonomy" id="53620"/>
    <lineage>
        <taxon>Eukaryota</taxon>
        <taxon>Metazoa</taxon>
        <taxon>Spiralia</taxon>
        <taxon>Lophotrochozoa</taxon>
        <taxon>Annelida</taxon>
        <taxon>Polychaeta</taxon>
        <taxon>Sedentaria</taxon>
        <taxon>Canalipalpata</taxon>
        <taxon>Terebellida</taxon>
        <taxon>Terebelliformia</taxon>
        <taxon>Alvinellidae</taxon>
        <taxon>Paralvinella</taxon>
    </lineage>
</organism>
<sequence>MLIAFTIDGNIILCERQCLRAPFPKHYGRGNILKYRISGQDIWNKTLPEKPVDLCVDGQERIIICYKHQGDILVADTNTKAVLLFDSEGNYIEQLLQYREPLYKMSLYEDNYLAISVNRHIRVYDIRPFVDNWLLYDREGRWQSESWA</sequence>
<protein>
    <submittedName>
        <fullName evidence="1">Uncharacterized protein</fullName>
    </submittedName>
</protein>
<gene>
    <name evidence="1" type="ORF">LSH36_1598g00002</name>
</gene>
<accession>A0AAD9IRV8</accession>
<dbReference type="AlphaFoldDB" id="A0AAD9IRV8"/>
<evidence type="ECO:0000313" key="2">
    <source>
        <dbReference type="Proteomes" id="UP001208570"/>
    </source>
</evidence>
<name>A0AAD9IRV8_9ANNE</name>
<proteinExistence type="predicted"/>
<keyword evidence="2" id="KW-1185">Reference proteome</keyword>
<dbReference type="Proteomes" id="UP001208570">
    <property type="component" value="Unassembled WGS sequence"/>
</dbReference>
<comment type="caution">
    <text evidence="1">The sequence shown here is derived from an EMBL/GenBank/DDBJ whole genome shotgun (WGS) entry which is preliminary data.</text>
</comment>
<dbReference type="EMBL" id="JAODUP010001597">
    <property type="protein sequence ID" value="KAK2139816.1"/>
    <property type="molecule type" value="Genomic_DNA"/>
</dbReference>
<reference evidence="1" key="1">
    <citation type="journal article" date="2023" name="Mol. Biol. Evol.">
        <title>Third-Generation Sequencing Reveals the Adaptive Role of the Epigenome in Three Deep-Sea Polychaetes.</title>
        <authorList>
            <person name="Perez M."/>
            <person name="Aroh O."/>
            <person name="Sun Y."/>
            <person name="Lan Y."/>
            <person name="Juniper S.K."/>
            <person name="Young C.R."/>
            <person name="Angers B."/>
            <person name="Qian P.Y."/>
        </authorList>
    </citation>
    <scope>NUCLEOTIDE SEQUENCE</scope>
    <source>
        <strain evidence="1">P08H-3</strain>
    </source>
</reference>
<evidence type="ECO:0000313" key="1">
    <source>
        <dbReference type="EMBL" id="KAK2139816.1"/>
    </source>
</evidence>
<dbReference type="SUPFAM" id="SSF101898">
    <property type="entry name" value="NHL repeat"/>
    <property type="match status" value="1"/>
</dbReference>